<protein>
    <submittedName>
        <fullName evidence="1">Uncharacterized protein</fullName>
    </submittedName>
</protein>
<name>A0ACC2WVB2_9TREE</name>
<evidence type="ECO:0000313" key="1">
    <source>
        <dbReference type="EMBL" id="KAJ9115703.1"/>
    </source>
</evidence>
<proteinExistence type="predicted"/>
<dbReference type="EMBL" id="JASBWS010000005">
    <property type="protein sequence ID" value="KAJ9115703.1"/>
    <property type="molecule type" value="Genomic_DNA"/>
</dbReference>
<evidence type="ECO:0000313" key="2">
    <source>
        <dbReference type="Proteomes" id="UP001230649"/>
    </source>
</evidence>
<comment type="caution">
    <text evidence="1">The sequence shown here is derived from an EMBL/GenBank/DDBJ whole genome shotgun (WGS) entry which is preliminary data.</text>
</comment>
<sequence>MSKVRRTYAQVMAKKGHTEPQFEQDILELSAHHTASLQPFKGLHELIYMPIGKQLLEVRVGKEQIKAKQIQIEFIQVEHLPGSTSPIGSPINVWSASNGSEWEYATNADYRFYIPLPLNLPGSVELKQKGGAIRYELQANFFHKPKSGLLRKETTPITQVIKPIYIGKMELLAAWPIYNVPEVRQTVFEEMELVVTRPYTAFGPGDRIEVHATLRCSRPKPLKVRAFILTMHEILTIRLPSQKGVRQNAATRAKVVHEAKVSVNEKIARSEEMRRTIPMIVPAGLVANTIRNGRAIELQYELSVKAVMEGMGDPKIEHLACIIGTVPRARAHDIVNQIGFVESLCPVAAGGRPASIRSNSTFAASMTGINQPGLQYGVPGSVYNSPAVSPPPALTTPPGLQSRTSYYGNSLYATPPGADLAPSEISSLRDPRADYLPPPRSAERPHSYATFGQSSNEVMNFPADTRRMTYLGAGAHQYTQMTQSSLSVERPEGPVRMNSYASQVPSIRSREIQESPTMQSNGRSAQGRLSTDSKSVYVPSSPRPKSFVHTDAGRVLLTETGQPLVATQSRPETQPASAADQSRWAAAESEKQRLYVDARRRAALTQLAGGGELASMGLDELPQEEPPSYSPRDPASEHQQSTSSASVVVTSPTTDRFSGSRGSVFSTTLPPLTSEHAERNTQLEQDQAIYNPQPTFNSDALGFRGTQSHDFLESSTDEKERMRMLFEQRDRQQGISSRPSASSLGHTSGNSSCMAAPPTTAHGTRSAEFISAETEKDIMRRRYEAATLAVSDGHAGSTSSRSSYQDHSPRQSSISSSHDLSQSSHFAYQTAQQEKDHMRNRYEEAVQATSSMRIESEPWQSSSSARYASADEEKSVMRQRYEEAVAAAERQNSESSATTLPGPSRLALTSPSTVVARQRSGTPTSSNDSTKGSHGRGNSYMSASQEKEQMRQRYEAAVQATQNIKQAESQDSDSGHFRQAHTGAPHRVSPERVLSEPPPLPARPPEVEQYKAIISSPTEEMANPFFYLNGGMMPMPMPMYPVMFPGPGTFPDMDYTQGRNSYHPPPPENTYQSQ</sequence>
<gene>
    <name evidence="1" type="ORF">QFC20_001030</name>
</gene>
<accession>A0ACC2WVB2</accession>
<dbReference type="Proteomes" id="UP001230649">
    <property type="component" value="Unassembled WGS sequence"/>
</dbReference>
<keyword evidence="2" id="KW-1185">Reference proteome</keyword>
<reference evidence="1" key="1">
    <citation type="submission" date="2023-04" db="EMBL/GenBank/DDBJ databases">
        <title>Draft Genome sequencing of Naganishia species isolated from polar environments using Oxford Nanopore Technology.</title>
        <authorList>
            <person name="Leo P."/>
            <person name="Venkateswaran K."/>
        </authorList>
    </citation>
    <scope>NUCLEOTIDE SEQUENCE</scope>
    <source>
        <strain evidence="1">MNA-CCFEE 5262</strain>
    </source>
</reference>
<organism evidence="1 2">
    <name type="scientific">Naganishia adeliensis</name>
    <dbReference type="NCBI Taxonomy" id="92952"/>
    <lineage>
        <taxon>Eukaryota</taxon>
        <taxon>Fungi</taxon>
        <taxon>Dikarya</taxon>
        <taxon>Basidiomycota</taxon>
        <taxon>Agaricomycotina</taxon>
        <taxon>Tremellomycetes</taxon>
        <taxon>Filobasidiales</taxon>
        <taxon>Filobasidiaceae</taxon>
        <taxon>Naganishia</taxon>
    </lineage>
</organism>